<keyword evidence="5" id="KW-1185">Reference proteome</keyword>
<reference evidence="2" key="1">
    <citation type="submission" date="2014-09" db="EMBL/GenBank/DDBJ databases">
        <authorList>
            <person name="GOMEZ-VALERO Laura"/>
        </authorList>
    </citation>
    <scope>NUCLEOTIDE SEQUENCE</scope>
    <source>
        <strain evidence="2">ATCC33218</strain>
    </source>
</reference>
<evidence type="ECO:0000256" key="1">
    <source>
        <dbReference type="SAM" id="SignalP"/>
    </source>
</evidence>
<proteinExistence type="predicted"/>
<dbReference type="PATRIC" id="fig|451.8.peg.856"/>
<keyword evidence="1" id="KW-0732">Signal</keyword>
<evidence type="ECO:0000313" key="4">
    <source>
        <dbReference type="Proteomes" id="UP000032414"/>
    </source>
</evidence>
<reference evidence="3 5" key="3">
    <citation type="submission" date="2016-10" db="EMBL/GenBank/DDBJ databases">
        <authorList>
            <person name="Varghese N."/>
            <person name="Submissions S."/>
        </authorList>
    </citation>
    <scope>NUCLEOTIDE SEQUENCE [LARGE SCALE GENOMIC DNA]</scope>
    <source>
        <strain evidence="3 5">ATCC 33218</strain>
    </source>
</reference>
<dbReference type="HOGENOM" id="CLU_887935_0_0_6"/>
<dbReference type="InterPro" id="IPR007825">
    <property type="entry name" value="Major_OMP_Legionella"/>
</dbReference>
<dbReference type="EMBL" id="FMVN01000003">
    <property type="protein sequence ID" value="SCY04862.1"/>
    <property type="molecule type" value="Genomic_DNA"/>
</dbReference>
<dbReference type="Pfam" id="PF05150">
    <property type="entry name" value="Legionella_OMP"/>
    <property type="match status" value="1"/>
</dbReference>
<evidence type="ECO:0000313" key="3">
    <source>
        <dbReference type="EMBL" id="SCY04862.1"/>
    </source>
</evidence>
<sequence>MLKKTTLAILSLAVSGFASAGMYSPAPAPSCTPGDVTVPCEAKKWDIGAQALYLQPTYTNGKGYEFNPEHGFNSVRPRWGWGYRIQGSYHFHTGNDITMTFIHYDKNSDRNGYAGEIPFAFAFEPFRLRLENQFDQVNLVLGQHVDMSAWKKVRFYGGLQFGKIRVDTTNQFLVVPPGLVRRSVSSLQRFQNADFEGVGPVVGVDYAYNLFQGFSVTGNAATSLLYGVNRYVSGYISGPSFVVNAIDSHSQRIVVPTMEAKLGLKYTHEWIEGTLNLEGGFQAINYFNALETRRPFGVTNHIASSDFGLYGPYFGATWVGNVI</sequence>
<gene>
    <name evidence="2" type="primary">mompS</name>
    <name evidence="2" type="ORF">LMI_3056</name>
    <name evidence="3" type="ORF">SAMN02982997_00710</name>
</gene>
<dbReference type="STRING" id="451.B6N58_14060"/>
<name>A0A098GII1_LEGMI</name>
<dbReference type="OrthoDB" id="5653740at2"/>
<protein>
    <submittedName>
        <fullName evidence="2 3">Major outer membrane protein</fullName>
    </submittedName>
</protein>
<feature type="signal peptide" evidence="1">
    <location>
        <begin position="1"/>
        <end position="20"/>
    </location>
</feature>
<dbReference type="RefSeq" id="WP_045100367.1">
    <property type="nucleotide sequence ID" value="NZ_CP020614.1"/>
</dbReference>
<evidence type="ECO:0000313" key="2">
    <source>
        <dbReference type="EMBL" id="CEG62283.1"/>
    </source>
</evidence>
<accession>A0A098GII1</accession>
<organism evidence="2 4">
    <name type="scientific">Legionella micdadei</name>
    <name type="common">Tatlockia micdadei</name>
    <dbReference type="NCBI Taxonomy" id="451"/>
    <lineage>
        <taxon>Bacteria</taxon>
        <taxon>Pseudomonadati</taxon>
        <taxon>Pseudomonadota</taxon>
        <taxon>Gammaproteobacteria</taxon>
        <taxon>Legionellales</taxon>
        <taxon>Legionellaceae</taxon>
        <taxon>Legionella</taxon>
    </lineage>
</organism>
<evidence type="ECO:0000313" key="5">
    <source>
        <dbReference type="Proteomes" id="UP000182998"/>
    </source>
</evidence>
<dbReference type="Proteomes" id="UP000032414">
    <property type="component" value="Chromosome I"/>
</dbReference>
<feature type="chain" id="PRO_5009750840" evidence="1">
    <location>
        <begin position="21"/>
        <end position="323"/>
    </location>
</feature>
<dbReference type="KEGG" id="tmc:LMI_3056"/>
<dbReference type="EMBL" id="LN614830">
    <property type="protein sequence ID" value="CEG62283.1"/>
    <property type="molecule type" value="Genomic_DNA"/>
</dbReference>
<dbReference type="AlphaFoldDB" id="A0A098GII1"/>
<dbReference type="Proteomes" id="UP000182998">
    <property type="component" value="Unassembled WGS sequence"/>
</dbReference>
<reference evidence="4" key="2">
    <citation type="submission" date="2014-09" db="EMBL/GenBank/DDBJ databases">
        <authorList>
            <person name="Gomez-Valero L."/>
        </authorList>
    </citation>
    <scope>NUCLEOTIDE SEQUENCE [LARGE SCALE GENOMIC DNA]</scope>
    <source>
        <strain evidence="4">ATCC33218</strain>
    </source>
</reference>